<evidence type="ECO:0000259" key="6">
    <source>
        <dbReference type="PROSITE" id="PS50001"/>
    </source>
</evidence>
<evidence type="ECO:0000256" key="1">
    <source>
        <dbReference type="ARBA" id="ARBA00010220"/>
    </source>
</evidence>
<feature type="compositionally biased region" description="Basic residues" evidence="5">
    <location>
        <begin position="547"/>
        <end position="581"/>
    </location>
</feature>
<keyword evidence="2" id="KW-0597">Phosphoprotein</keyword>
<dbReference type="InterPro" id="IPR011993">
    <property type="entry name" value="PH-like_dom_sf"/>
</dbReference>
<dbReference type="SMART" id="SM00252">
    <property type="entry name" value="SH2"/>
    <property type="match status" value="1"/>
</dbReference>
<dbReference type="PRINTS" id="PR00401">
    <property type="entry name" value="SH2DOMAIN"/>
</dbReference>
<dbReference type="PANTHER" id="PTHR10872">
    <property type="entry name" value="SH2B ADAPTER PROTEIN"/>
    <property type="match status" value="1"/>
</dbReference>
<dbReference type="Gene3D" id="6.10.140.110">
    <property type="match status" value="1"/>
</dbReference>
<dbReference type="InterPro" id="IPR000980">
    <property type="entry name" value="SH2"/>
</dbReference>
<protein>
    <recommendedName>
        <fullName evidence="6">SH2 domain-containing protein</fullName>
    </recommendedName>
</protein>
<dbReference type="GO" id="GO:0050851">
    <property type="term" value="P:antigen receptor-mediated signaling pathway"/>
    <property type="evidence" value="ECO:0007669"/>
    <property type="project" value="TreeGrafter"/>
</dbReference>
<dbReference type="CDD" id="cd10411">
    <property type="entry name" value="SH2_SH2B2"/>
    <property type="match status" value="1"/>
</dbReference>
<dbReference type="PANTHER" id="PTHR10872:SF4">
    <property type="entry name" value="SH2B ADAPTER PROTEIN 2"/>
    <property type="match status" value="1"/>
</dbReference>
<dbReference type="SUPFAM" id="SSF109805">
    <property type="entry name" value="Phenylalanine zipper"/>
    <property type="match status" value="1"/>
</dbReference>
<dbReference type="GO" id="GO:0005068">
    <property type="term" value="F:transmembrane receptor protein tyrosine kinase adaptor activity"/>
    <property type="evidence" value="ECO:0007669"/>
    <property type="project" value="TreeGrafter"/>
</dbReference>
<dbReference type="Gene3D" id="3.30.505.10">
    <property type="entry name" value="SH2 domain"/>
    <property type="match status" value="1"/>
</dbReference>
<name>A0A672PUG8_SINGR</name>
<keyword evidence="3 4" id="KW-0727">SH2 domain</keyword>
<feature type="compositionally biased region" description="Low complexity" evidence="5">
    <location>
        <begin position="118"/>
        <end position="128"/>
    </location>
</feature>
<accession>A0A672PUG8</accession>
<dbReference type="OMA" id="HTHCHTA"/>
<proteinExistence type="inferred from homology"/>
<feature type="compositionally biased region" description="Low complexity" evidence="5">
    <location>
        <begin position="582"/>
        <end position="596"/>
    </location>
</feature>
<dbReference type="AlphaFoldDB" id="A0A672PUG8"/>
<dbReference type="InterPro" id="IPR030523">
    <property type="entry name" value="SH2B"/>
</dbReference>
<reference evidence="7" key="1">
    <citation type="submission" date="2025-08" db="UniProtKB">
        <authorList>
            <consortium name="Ensembl"/>
        </authorList>
    </citation>
    <scope>IDENTIFICATION</scope>
</reference>
<dbReference type="Proteomes" id="UP000472262">
    <property type="component" value="Unassembled WGS sequence"/>
</dbReference>
<evidence type="ECO:0000313" key="7">
    <source>
        <dbReference type="Ensembl" id="ENSSGRP00000067519.1"/>
    </source>
</evidence>
<dbReference type="SUPFAM" id="SSF50729">
    <property type="entry name" value="PH domain-like"/>
    <property type="match status" value="1"/>
</dbReference>
<feature type="domain" description="SH2" evidence="6">
    <location>
        <begin position="374"/>
        <end position="472"/>
    </location>
</feature>
<dbReference type="InterPro" id="IPR036860">
    <property type="entry name" value="SH2_dom_sf"/>
</dbReference>
<dbReference type="GO" id="GO:0035556">
    <property type="term" value="P:intracellular signal transduction"/>
    <property type="evidence" value="ECO:0007669"/>
    <property type="project" value="TreeGrafter"/>
</dbReference>
<evidence type="ECO:0000256" key="2">
    <source>
        <dbReference type="ARBA" id="ARBA00022553"/>
    </source>
</evidence>
<evidence type="ECO:0000256" key="3">
    <source>
        <dbReference type="ARBA" id="ARBA00022999"/>
    </source>
</evidence>
<evidence type="ECO:0000256" key="4">
    <source>
        <dbReference type="PROSITE-ProRule" id="PRU00191"/>
    </source>
</evidence>
<dbReference type="Ensembl" id="ENSSGRT00000071970.1">
    <property type="protein sequence ID" value="ENSSGRP00000067519.1"/>
    <property type="gene ID" value="ENSSGRG00000034666.1"/>
</dbReference>
<dbReference type="InParanoid" id="A0A672PUG8"/>
<sequence length="604" mass="67166">MNGDGAPSSPEHSSCTLPDWKEFCELHARASAADFAYKFRRFISENPCYDSPGADASFSQHFAQHFLTCFSAALDQVQGPGSLGDSSAPKYSIVPFVGIQSCTLPFSHDLYHRRKDVGASSESLDSMDSGGGGASGQEQQTPTHKKATVSQSRSSEDVSLGRRKARFKKGFSLRNMSLSVVDGVKEIWHRRASPEPDPSGSSRRTNGAESMGSEHWSQKLRLPRGSQGHKAELLEIQREGALRYMVADDTNCMGAAQWQKCRLLLRKTAAQVDAGEKFQLEFYVPPKVEQHSDKTLVSIRVCGLGEEKLIILKYMPFSPAPGDPLSFGPQNVGNTSYAHKYTRTQHSHCSCHSGSPGETPREAEGDASLAGYPWFHGTLSRVRAAQLVLAGGAQSHGLFVIRQSETRPGEYVLTFNFQGKAKHLRLSVNDSGQCHVHHLWFQTVADMLQHFHAHPIPLESGGSTDITLRSYVQVHHSPTGTQYTQHSTHTQPHTAHTHTHCHTAHTCTCTYTHTHTHTQPHSTHTHTATQHTAHTHSTYMHMHIHTHTHTHTQPHTQHTHSHTRTHTHSHTRTHTHSHTHTQPHSTHTHTATQRTHTYTHTHTR</sequence>
<dbReference type="InterPro" id="IPR036290">
    <property type="entry name" value="Phe_ZIP_sf"/>
</dbReference>
<dbReference type="InterPro" id="IPR015012">
    <property type="entry name" value="Phe_ZIP"/>
</dbReference>
<organism evidence="7 8">
    <name type="scientific">Sinocyclocheilus grahami</name>
    <name type="common">Dianchi golden-line fish</name>
    <name type="synonym">Barbus grahami</name>
    <dbReference type="NCBI Taxonomy" id="75366"/>
    <lineage>
        <taxon>Eukaryota</taxon>
        <taxon>Metazoa</taxon>
        <taxon>Chordata</taxon>
        <taxon>Craniata</taxon>
        <taxon>Vertebrata</taxon>
        <taxon>Euteleostomi</taxon>
        <taxon>Actinopterygii</taxon>
        <taxon>Neopterygii</taxon>
        <taxon>Teleostei</taxon>
        <taxon>Ostariophysi</taxon>
        <taxon>Cypriniformes</taxon>
        <taxon>Cyprinidae</taxon>
        <taxon>Cyprininae</taxon>
        <taxon>Sinocyclocheilus</taxon>
    </lineage>
</organism>
<dbReference type="PROSITE" id="PS50001">
    <property type="entry name" value="SH2"/>
    <property type="match status" value="1"/>
</dbReference>
<comment type="similarity">
    <text evidence="1">Belongs to the SH2B adapter family.</text>
</comment>
<dbReference type="Gene3D" id="2.30.29.30">
    <property type="entry name" value="Pleckstrin-homology domain (PH domain)/Phosphotyrosine-binding domain (PTB)"/>
    <property type="match status" value="1"/>
</dbReference>
<reference evidence="7" key="2">
    <citation type="submission" date="2025-09" db="UniProtKB">
        <authorList>
            <consortium name="Ensembl"/>
        </authorList>
    </citation>
    <scope>IDENTIFICATION</scope>
</reference>
<feature type="region of interest" description="Disordered" evidence="5">
    <location>
        <begin position="117"/>
        <end position="161"/>
    </location>
</feature>
<evidence type="ECO:0000313" key="8">
    <source>
        <dbReference type="Proteomes" id="UP000472262"/>
    </source>
</evidence>
<dbReference type="SUPFAM" id="SSF55550">
    <property type="entry name" value="SH2 domain"/>
    <property type="match status" value="1"/>
</dbReference>
<keyword evidence="8" id="KW-1185">Reference proteome</keyword>
<feature type="region of interest" description="Disordered" evidence="5">
    <location>
        <begin position="189"/>
        <end position="219"/>
    </location>
</feature>
<dbReference type="Pfam" id="PF08916">
    <property type="entry name" value="Phe_ZIP"/>
    <property type="match status" value="1"/>
</dbReference>
<feature type="compositionally biased region" description="Polar residues" evidence="5">
    <location>
        <begin position="199"/>
        <end position="208"/>
    </location>
</feature>
<feature type="region of interest" description="Disordered" evidence="5">
    <location>
        <begin position="547"/>
        <end position="604"/>
    </location>
</feature>
<dbReference type="Pfam" id="PF00017">
    <property type="entry name" value="SH2"/>
    <property type="match status" value="1"/>
</dbReference>
<dbReference type="FunFam" id="3.30.505.10:FF:000008">
    <property type="entry name" value="SH2B adapter protein 1 isoform 2"/>
    <property type="match status" value="1"/>
</dbReference>
<dbReference type="GO" id="GO:0005886">
    <property type="term" value="C:plasma membrane"/>
    <property type="evidence" value="ECO:0007669"/>
    <property type="project" value="TreeGrafter"/>
</dbReference>
<dbReference type="InterPro" id="IPR035058">
    <property type="entry name" value="SH2B2_SH2"/>
</dbReference>
<evidence type="ECO:0000256" key="5">
    <source>
        <dbReference type="SAM" id="MobiDB-lite"/>
    </source>
</evidence>